<evidence type="ECO:0000259" key="1">
    <source>
        <dbReference type="Pfam" id="PF09836"/>
    </source>
</evidence>
<protein>
    <submittedName>
        <fullName evidence="2">DUF2063 domain-containing protein</fullName>
    </submittedName>
</protein>
<evidence type="ECO:0000313" key="3">
    <source>
        <dbReference type="Proteomes" id="UP000295294"/>
    </source>
</evidence>
<gene>
    <name evidence="2" type="ORF">E0W60_05130</name>
</gene>
<dbReference type="KEGG" id="cox:E0W60_05130"/>
<dbReference type="InterPro" id="IPR018640">
    <property type="entry name" value="DUF2063"/>
</dbReference>
<dbReference type="Pfam" id="PF09836">
    <property type="entry name" value="DUF2063"/>
    <property type="match status" value="1"/>
</dbReference>
<evidence type="ECO:0000313" key="2">
    <source>
        <dbReference type="EMBL" id="QBY50574.1"/>
    </source>
</evidence>
<accession>A0A4P7L505</accession>
<feature type="domain" description="Putative DNA-binding" evidence="1">
    <location>
        <begin position="11"/>
        <end position="102"/>
    </location>
</feature>
<dbReference type="Proteomes" id="UP000295294">
    <property type="component" value="Chromosome 1"/>
</dbReference>
<dbReference type="RefSeq" id="WP_135703238.1">
    <property type="nucleotide sequence ID" value="NZ_CP038634.1"/>
</dbReference>
<sequence length="261" mass="27430">MQSDLPSLLDLQHAFANALRNAGDGRASSSVTAGALAPQDRVGIYRNTSTATLVAALRLSYPAVQALVGPEFFEGAARLFIEAEPPRSAWLDAYGEGYPVFLARLPEAAAIPYVPDVARLDWAVNSVLHAPDAMPLDLGRLAELDMAVAGEICFVAHPAVRLVQADSPVDVIWRAVLMRDDRALGLVDLASGPVSLLVRRASAGIDVDRIHAWQWQFAGALLAGAPLHIALGAASPADAHAWLAPLLCAGCFTGFGPAPCA</sequence>
<dbReference type="EMBL" id="CP038634">
    <property type="protein sequence ID" value="QBY50574.1"/>
    <property type="molecule type" value="Genomic_DNA"/>
</dbReference>
<dbReference type="AlphaFoldDB" id="A0A4P7L505"/>
<name>A0A4P7L505_9BURK</name>
<reference evidence="2 3" key="1">
    <citation type="submission" date="2019-03" db="EMBL/GenBank/DDBJ databases">
        <title>Efficiently degradation of phenoxyalkanoic acid herbicides by Cupriavidus oxalaticus strain X32.</title>
        <authorList>
            <person name="Sheng X."/>
        </authorList>
    </citation>
    <scope>NUCLEOTIDE SEQUENCE [LARGE SCALE GENOMIC DNA]</scope>
    <source>
        <strain evidence="2 3">X32</strain>
    </source>
</reference>
<organism evidence="2 3">
    <name type="scientific">Cupriavidus oxalaticus</name>
    <dbReference type="NCBI Taxonomy" id="96344"/>
    <lineage>
        <taxon>Bacteria</taxon>
        <taxon>Pseudomonadati</taxon>
        <taxon>Pseudomonadota</taxon>
        <taxon>Betaproteobacteria</taxon>
        <taxon>Burkholderiales</taxon>
        <taxon>Burkholderiaceae</taxon>
        <taxon>Cupriavidus</taxon>
    </lineage>
</organism>
<dbReference type="OrthoDB" id="4146344at2"/>
<proteinExistence type="predicted"/>